<proteinExistence type="inferred from homology"/>
<dbReference type="GO" id="GO:0016020">
    <property type="term" value="C:membrane"/>
    <property type="evidence" value="ECO:0007669"/>
    <property type="project" value="GOC"/>
</dbReference>
<keyword evidence="5 8" id="KW-0443">Lipid metabolism</keyword>
<evidence type="ECO:0000256" key="6">
    <source>
        <dbReference type="ARBA" id="ARBA00023239"/>
    </source>
</evidence>
<dbReference type="AlphaFoldDB" id="H0UQ06"/>
<dbReference type="GO" id="GO:0005737">
    <property type="term" value="C:cytoplasm"/>
    <property type="evidence" value="ECO:0007669"/>
    <property type="project" value="UniProtKB-SubCell"/>
</dbReference>
<dbReference type="GO" id="GO:0019171">
    <property type="term" value="F:(3R)-hydroxyacyl-[acyl-carrier-protein] dehydratase activity"/>
    <property type="evidence" value="ECO:0007669"/>
    <property type="project" value="UniProtKB-EC"/>
</dbReference>
<dbReference type="NCBIfam" id="NF000582">
    <property type="entry name" value="PRK00006.1"/>
    <property type="match status" value="1"/>
</dbReference>
<dbReference type="EMBL" id="CM001377">
    <property type="protein sequence ID" value="EHM09635.1"/>
    <property type="molecule type" value="Genomic_DNA"/>
</dbReference>
<dbReference type="GO" id="GO:0006633">
    <property type="term" value="P:fatty acid biosynthetic process"/>
    <property type="evidence" value="ECO:0007669"/>
    <property type="project" value="UniProtKB-UniRule"/>
</dbReference>
<dbReference type="STRING" id="926567.TheveDRAFT_0474"/>
<dbReference type="PANTHER" id="PTHR30272">
    <property type="entry name" value="3-HYDROXYACYL-[ACYL-CARRIER-PROTEIN] DEHYDRATASE"/>
    <property type="match status" value="1"/>
</dbReference>
<feature type="active site" evidence="8">
    <location>
        <position position="46"/>
    </location>
</feature>
<evidence type="ECO:0000256" key="2">
    <source>
        <dbReference type="ARBA" id="ARBA00022490"/>
    </source>
</evidence>
<organism evidence="9 10">
    <name type="scientific">Thermanaerovibrio velox DSM 12556</name>
    <dbReference type="NCBI Taxonomy" id="926567"/>
    <lineage>
        <taxon>Bacteria</taxon>
        <taxon>Thermotogati</taxon>
        <taxon>Synergistota</taxon>
        <taxon>Synergistia</taxon>
        <taxon>Synergistales</taxon>
        <taxon>Synergistaceae</taxon>
        <taxon>Thermanaerovibrio</taxon>
    </lineage>
</organism>
<dbReference type="Proteomes" id="UP000005730">
    <property type="component" value="Chromosome"/>
</dbReference>
<name>H0UQ06_9BACT</name>
<accession>H0UQ06</accession>
<reference evidence="9 10" key="1">
    <citation type="submission" date="2011-10" db="EMBL/GenBank/DDBJ databases">
        <title>The Noncontiguous Finished genome of Thermanaerovibrio velox DSM 12556.</title>
        <authorList>
            <consortium name="US DOE Joint Genome Institute (JGI-PGF)"/>
            <person name="Lucas S."/>
            <person name="Copeland A."/>
            <person name="Lapidus A."/>
            <person name="Glavina del Rio T."/>
            <person name="Dalin E."/>
            <person name="Tice H."/>
            <person name="Bruce D."/>
            <person name="Goodwin L."/>
            <person name="Pitluck S."/>
            <person name="Peters L."/>
            <person name="Mikhailova N."/>
            <person name="Teshima H."/>
            <person name="Kyrpides N."/>
            <person name="Mavromatis K."/>
            <person name="Ivanova N."/>
            <person name="Markowitz V."/>
            <person name="Cheng J.-F."/>
            <person name="Hugenholtz P."/>
            <person name="Woyke T."/>
            <person name="Wu D."/>
            <person name="Spring S."/>
            <person name="Brambilla E.-M."/>
            <person name="Klenk H.-P."/>
            <person name="Eisen J.A."/>
        </authorList>
    </citation>
    <scope>NUCLEOTIDE SEQUENCE [LARGE SCALE GENOMIC DNA]</scope>
    <source>
        <strain evidence="9 10">DSM 12556</strain>
    </source>
</reference>
<keyword evidence="6 8" id="KW-0456">Lyase</keyword>
<keyword evidence="4 8" id="KW-0441">Lipid A biosynthesis</keyword>
<comment type="function">
    <text evidence="7 8">Involved in unsaturated fatty acids biosynthesis. Catalyzes the dehydration of short chain beta-hydroxyacyl-ACPs and long chain saturated and unsaturated beta-hydroxyacyl-ACPs.</text>
</comment>
<dbReference type="Pfam" id="PF07977">
    <property type="entry name" value="FabA"/>
    <property type="match status" value="1"/>
</dbReference>
<dbReference type="InterPro" id="IPR010084">
    <property type="entry name" value="FabZ"/>
</dbReference>
<dbReference type="SUPFAM" id="SSF54637">
    <property type="entry name" value="Thioesterase/thiol ester dehydrase-isomerase"/>
    <property type="match status" value="1"/>
</dbReference>
<evidence type="ECO:0000256" key="8">
    <source>
        <dbReference type="HAMAP-Rule" id="MF_00406"/>
    </source>
</evidence>
<dbReference type="CDD" id="cd01288">
    <property type="entry name" value="FabZ"/>
    <property type="match status" value="1"/>
</dbReference>
<dbReference type="HAMAP" id="MF_00406">
    <property type="entry name" value="FabZ"/>
    <property type="match status" value="1"/>
</dbReference>
<comment type="catalytic activity">
    <reaction evidence="8">
        <text>a (3R)-hydroxyacyl-[ACP] = a (2E)-enoyl-[ACP] + H2O</text>
        <dbReference type="Rhea" id="RHEA:13097"/>
        <dbReference type="Rhea" id="RHEA-COMP:9925"/>
        <dbReference type="Rhea" id="RHEA-COMP:9945"/>
        <dbReference type="ChEBI" id="CHEBI:15377"/>
        <dbReference type="ChEBI" id="CHEBI:78784"/>
        <dbReference type="ChEBI" id="CHEBI:78827"/>
        <dbReference type="EC" id="4.2.1.59"/>
    </reaction>
</comment>
<evidence type="ECO:0000256" key="3">
    <source>
        <dbReference type="ARBA" id="ARBA00022516"/>
    </source>
</evidence>
<protein>
    <recommendedName>
        <fullName evidence="8">3-hydroxyacyl-[acyl-carrier-protein] dehydratase FabZ</fullName>
        <ecNumber evidence="8">4.2.1.59</ecNumber>
    </recommendedName>
    <alternativeName>
        <fullName evidence="8">(3R)-hydroxymyristoyl-[acyl-carrier-protein] dehydratase</fullName>
        <shortName evidence="8">(3R)-hydroxymyristoyl-ACP dehydrase</shortName>
    </alternativeName>
    <alternativeName>
        <fullName evidence="8">Beta-hydroxyacyl-ACP dehydratase</fullName>
    </alternativeName>
</protein>
<evidence type="ECO:0000313" key="10">
    <source>
        <dbReference type="Proteomes" id="UP000005730"/>
    </source>
</evidence>
<keyword evidence="3 8" id="KW-0444">Lipid biosynthesis</keyword>
<dbReference type="NCBIfam" id="TIGR01750">
    <property type="entry name" value="fabZ"/>
    <property type="match status" value="1"/>
</dbReference>
<evidence type="ECO:0000256" key="5">
    <source>
        <dbReference type="ARBA" id="ARBA00023098"/>
    </source>
</evidence>
<dbReference type="eggNOG" id="COG0764">
    <property type="taxonomic scope" value="Bacteria"/>
</dbReference>
<dbReference type="PANTHER" id="PTHR30272:SF1">
    <property type="entry name" value="3-HYDROXYACYL-[ACYL-CARRIER-PROTEIN] DEHYDRATASE"/>
    <property type="match status" value="1"/>
</dbReference>
<dbReference type="InterPro" id="IPR029069">
    <property type="entry name" value="HotDog_dom_sf"/>
</dbReference>
<dbReference type="EC" id="4.2.1.59" evidence="8"/>
<keyword evidence="2 8" id="KW-0963">Cytoplasm</keyword>
<evidence type="ECO:0000256" key="4">
    <source>
        <dbReference type="ARBA" id="ARBA00022556"/>
    </source>
</evidence>
<evidence type="ECO:0000313" key="9">
    <source>
        <dbReference type="EMBL" id="EHM09635.1"/>
    </source>
</evidence>
<keyword evidence="10" id="KW-1185">Reference proteome</keyword>
<dbReference type="Gene3D" id="3.10.129.10">
    <property type="entry name" value="Hotdog Thioesterase"/>
    <property type="match status" value="1"/>
</dbReference>
<dbReference type="FunFam" id="3.10.129.10:FF:000001">
    <property type="entry name" value="3-hydroxyacyl-[acyl-carrier-protein] dehydratase FabZ"/>
    <property type="match status" value="1"/>
</dbReference>
<evidence type="ECO:0000256" key="1">
    <source>
        <dbReference type="ARBA" id="ARBA00004496"/>
    </source>
</evidence>
<evidence type="ECO:0000256" key="7">
    <source>
        <dbReference type="ARBA" id="ARBA00025049"/>
    </source>
</evidence>
<dbReference type="HOGENOM" id="CLU_078912_3_0_0"/>
<dbReference type="InterPro" id="IPR013114">
    <property type="entry name" value="FabA_FabZ"/>
</dbReference>
<gene>
    <name evidence="8" type="primary">fabZ</name>
    <name evidence="9" type="ORF">TheveDRAFT_0474</name>
</gene>
<comment type="similarity">
    <text evidence="8">Belongs to the thioester dehydratase family. FabZ subfamily.</text>
</comment>
<dbReference type="OrthoDB" id="9772788at2"/>
<sequence length="146" mass="16122">MDILKIMEFLPHRYPFLLVDRILEVAEDRVVGLKNVTINEPFFQGHFPGEPVMPGVLILEAMGQVAAYLVSRHPGLEGMTAFLTSVEDARFRRPVRPGDQLITEARILKMRGRMGKASVVSTVEGEMAAQAVLGFALSKALTKGED</sequence>
<dbReference type="GO" id="GO:0009245">
    <property type="term" value="P:lipid A biosynthetic process"/>
    <property type="evidence" value="ECO:0007669"/>
    <property type="project" value="UniProtKB-UniRule"/>
</dbReference>
<dbReference type="RefSeq" id="WP_006583129.1">
    <property type="nucleotide sequence ID" value="NZ_CM001377.1"/>
</dbReference>
<comment type="subcellular location">
    <subcellularLocation>
        <location evidence="1 8">Cytoplasm</location>
    </subcellularLocation>
</comment>